<feature type="repeat" description="WD" evidence="3">
    <location>
        <begin position="91"/>
        <end position="134"/>
    </location>
</feature>
<evidence type="ECO:0000256" key="4">
    <source>
        <dbReference type="SAM" id="MobiDB-lite"/>
    </source>
</evidence>
<dbReference type="PANTHER" id="PTHR15574:SF40">
    <property type="entry name" value="WD AND TETRATRICOPEPTIDE REPEATS PROTEIN 1"/>
    <property type="match status" value="1"/>
</dbReference>
<dbReference type="OrthoDB" id="4869960at2759"/>
<dbReference type="STRING" id="212818.A0A0D1ZRM1"/>
<name>A0A0D1ZRM1_EXOME</name>
<evidence type="ECO:0000256" key="2">
    <source>
        <dbReference type="ARBA" id="ARBA00022737"/>
    </source>
</evidence>
<dbReference type="PROSITE" id="PS50294">
    <property type="entry name" value="WD_REPEATS_REGION"/>
    <property type="match status" value="1"/>
</dbReference>
<evidence type="ECO:0000256" key="3">
    <source>
        <dbReference type="PROSITE-ProRule" id="PRU00221"/>
    </source>
</evidence>
<proteinExistence type="predicted"/>
<dbReference type="EMBL" id="KN847520">
    <property type="protein sequence ID" value="KIV97257.1"/>
    <property type="molecule type" value="Genomic_DNA"/>
</dbReference>
<dbReference type="RefSeq" id="XP_016228831.1">
    <property type="nucleotide sequence ID" value="XM_016365182.1"/>
</dbReference>
<dbReference type="InterPro" id="IPR015943">
    <property type="entry name" value="WD40/YVTN_repeat-like_dom_sf"/>
</dbReference>
<dbReference type="SMART" id="SM00320">
    <property type="entry name" value="WD40"/>
    <property type="match status" value="6"/>
</dbReference>
<reference evidence="5 6" key="1">
    <citation type="submission" date="2015-01" db="EMBL/GenBank/DDBJ databases">
        <title>The Genome Sequence of Exophiala mesophila CBS40295.</title>
        <authorList>
            <consortium name="The Broad Institute Genomics Platform"/>
            <person name="Cuomo C."/>
            <person name="de Hoog S."/>
            <person name="Gorbushina A."/>
            <person name="Stielow B."/>
            <person name="Teixiera M."/>
            <person name="Abouelleil A."/>
            <person name="Chapman S.B."/>
            <person name="Priest M."/>
            <person name="Young S.K."/>
            <person name="Wortman J."/>
            <person name="Nusbaum C."/>
            <person name="Birren B."/>
        </authorList>
    </citation>
    <scope>NUCLEOTIDE SEQUENCE [LARGE SCALE GENOMIC DNA]</scope>
    <source>
        <strain evidence="5 6">CBS 40295</strain>
    </source>
</reference>
<dbReference type="Gene3D" id="2.130.10.10">
    <property type="entry name" value="YVTN repeat-like/Quinoprotein amine dehydrogenase"/>
    <property type="match status" value="3"/>
</dbReference>
<feature type="region of interest" description="Disordered" evidence="4">
    <location>
        <begin position="765"/>
        <end position="788"/>
    </location>
</feature>
<dbReference type="InterPro" id="IPR045151">
    <property type="entry name" value="DCAF8"/>
</dbReference>
<dbReference type="GO" id="GO:0045717">
    <property type="term" value="P:negative regulation of fatty acid biosynthetic process"/>
    <property type="evidence" value="ECO:0007669"/>
    <property type="project" value="TreeGrafter"/>
</dbReference>
<feature type="region of interest" description="Disordered" evidence="4">
    <location>
        <begin position="818"/>
        <end position="848"/>
    </location>
</feature>
<feature type="repeat" description="WD" evidence="3">
    <location>
        <begin position="42"/>
        <end position="74"/>
    </location>
</feature>
<evidence type="ECO:0000313" key="6">
    <source>
        <dbReference type="Proteomes" id="UP000054302"/>
    </source>
</evidence>
<organism evidence="5 6">
    <name type="scientific">Exophiala mesophila</name>
    <name type="common">Black yeast-like fungus</name>
    <dbReference type="NCBI Taxonomy" id="212818"/>
    <lineage>
        <taxon>Eukaryota</taxon>
        <taxon>Fungi</taxon>
        <taxon>Dikarya</taxon>
        <taxon>Ascomycota</taxon>
        <taxon>Pezizomycotina</taxon>
        <taxon>Eurotiomycetes</taxon>
        <taxon>Chaetothyriomycetidae</taxon>
        <taxon>Chaetothyriales</taxon>
        <taxon>Herpotrichiellaceae</taxon>
        <taxon>Exophiala</taxon>
    </lineage>
</organism>
<evidence type="ECO:0000313" key="5">
    <source>
        <dbReference type="EMBL" id="KIV97257.1"/>
    </source>
</evidence>
<protein>
    <submittedName>
        <fullName evidence="5">Uncharacterized protein</fullName>
    </submittedName>
</protein>
<keyword evidence="1 3" id="KW-0853">WD repeat</keyword>
<dbReference type="PROSITE" id="PS50082">
    <property type="entry name" value="WD_REPEATS_2"/>
    <property type="match status" value="3"/>
</dbReference>
<feature type="region of interest" description="Disordered" evidence="4">
    <location>
        <begin position="370"/>
        <end position="416"/>
    </location>
</feature>
<dbReference type="InterPro" id="IPR036322">
    <property type="entry name" value="WD40_repeat_dom_sf"/>
</dbReference>
<accession>A0A0D1ZRM1</accession>
<dbReference type="GeneID" id="27318873"/>
<feature type="compositionally biased region" description="Acidic residues" evidence="4">
    <location>
        <begin position="818"/>
        <end position="847"/>
    </location>
</feature>
<keyword evidence="6" id="KW-1185">Reference proteome</keyword>
<dbReference type="SUPFAM" id="SSF50978">
    <property type="entry name" value="WD40 repeat-like"/>
    <property type="match status" value="1"/>
</dbReference>
<gene>
    <name evidence="5" type="ORF">PV10_01028</name>
</gene>
<dbReference type="InterPro" id="IPR001680">
    <property type="entry name" value="WD40_rpt"/>
</dbReference>
<dbReference type="AlphaFoldDB" id="A0A0D1ZRM1"/>
<feature type="repeat" description="WD" evidence="3">
    <location>
        <begin position="171"/>
        <end position="212"/>
    </location>
</feature>
<dbReference type="Proteomes" id="UP000054302">
    <property type="component" value="Unassembled WGS sequence"/>
</dbReference>
<keyword evidence="2" id="KW-0677">Repeat</keyword>
<sequence>MGDSLDVRLLKRSLGATARNRSIKTLYGHKTWAEDLDIVNELGGHTGCVNALSWSATGNLLASGSDDRYLNIWDYNPSAIASPFSLNTSVSTGHHANIFSVKFMPHSNDRTVVTCAGDSEVRVFDLEYAPSAATQATSFDNHASSTRSRKFSNFFPNTRWLNESNTNARVYKSHADRAKRIVTESSPHLFLTCSEDGEVRQWDLRQPSSAYPPPRHSRAYRRYYGNADPAAGEPPPPLVSYKKYGLDLNTISCAASQPQYIALGGAHLHCFLHDRRMLGRDLDEEQGQSHARKPVVGTYEDEAMAQATRCVRRFAPNNRWRMKPHDHGHITACKISDANPNDLVVSWSSDYIYSFDIVKSPDARNAEAEANERFLTGRSRNHSDRKRKRAKATASSSSLGDVANPSRRLRRVSDTRQADEQNALLASFDNGDSELFRLDSDEPTPAGPRHQPQHVVLTPAEISSQALARSLTRLRQTLFDFNTSATQADVAIAMVQSSEFTPHTAALTDALGQTASLLPQIDEIIRTWAYPVNPSPEDVSFQNTLRRNRQATWRFVQASGCLARTLGGRLQTLGSSPDPRLNLFDHIKPAIHEGKNIDEQARFCYDFVKAILLWLEGGQEAVLQGFKRPSTVSGQSSRFPLDDADTVHTFGSKLDAYLLGLARDDVAVIDIDTNRFERDDTRVVFASQKSAVLAFTRALAGVRLESRQGMSEWEEGSSSADTKRVMDKGAAVRFWGVKVGRSLIMRAAEQVTFNFVNRAFGGLTSTESLQGDEDDSSEQDIDPEEHERIVDTIDLVTTAHGPHVMGDDDNIFNSAVAEDPDEEEQSEDEGDSSDSEDSDDEDEDDPEPFFLRRRYSRFRDRHSVNLDVPYSSHTKVYQGHCNTRTVKDVNYFGLNDEYVVSGSDDGNFFIWDRKTCKIVNILEGDGEVVNVVQGHPYEPMIACSGIDSTVKIFGPGGDSRDREAAERGIDIATPAASITSSSYTRRRLDDDEDGVLTDGTAHAGRGLRSRRAMHRMEEITRQNDVDRRRSTGDAFITDSMLARFAVALQRGQIEATEGHGIEIPGGTITIDDNCVVM</sequence>
<dbReference type="GO" id="GO:0080008">
    <property type="term" value="C:Cul4-RING E3 ubiquitin ligase complex"/>
    <property type="evidence" value="ECO:0007669"/>
    <property type="project" value="TreeGrafter"/>
</dbReference>
<evidence type="ECO:0000256" key="1">
    <source>
        <dbReference type="ARBA" id="ARBA00022574"/>
    </source>
</evidence>
<dbReference type="Pfam" id="PF00400">
    <property type="entry name" value="WD40"/>
    <property type="match status" value="3"/>
</dbReference>
<dbReference type="GO" id="GO:0005737">
    <property type="term" value="C:cytoplasm"/>
    <property type="evidence" value="ECO:0007669"/>
    <property type="project" value="TreeGrafter"/>
</dbReference>
<dbReference type="HOGENOM" id="CLU_001866_0_0_1"/>
<dbReference type="OMA" id="FRVRYGN"/>
<feature type="compositionally biased region" description="Basic residues" evidence="4">
    <location>
        <begin position="379"/>
        <end position="391"/>
    </location>
</feature>
<dbReference type="PANTHER" id="PTHR15574">
    <property type="entry name" value="WD REPEAT DOMAIN-CONTAINING FAMILY"/>
    <property type="match status" value="1"/>
</dbReference>
<dbReference type="VEuPathDB" id="FungiDB:PV10_01028"/>
<feature type="compositionally biased region" description="Acidic residues" evidence="4">
    <location>
        <begin position="770"/>
        <end position="784"/>
    </location>
</feature>